<dbReference type="Proteomes" id="UP000443153">
    <property type="component" value="Unassembled WGS sequence"/>
</dbReference>
<protein>
    <submittedName>
        <fullName evidence="7">Sulfatase-like hydrolase/transferase</fullName>
    </submittedName>
</protein>
<dbReference type="PANTHER" id="PTHR42693">
    <property type="entry name" value="ARYLSULFATASE FAMILY MEMBER"/>
    <property type="match status" value="1"/>
</dbReference>
<dbReference type="GO" id="GO:0016740">
    <property type="term" value="F:transferase activity"/>
    <property type="evidence" value="ECO:0007669"/>
    <property type="project" value="UniProtKB-KW"/>
</dbReference>
<dbReference type="GO" id="GO:0046872">
    <property type="term" value="F:metal ion binding"/>
    <property type="evidence" value="ECO:0007669"/>
    <property type="project" value="UniProtKB-KW"/>
</dbReference>
<proteinExistence type="inferred from homology"/>
<name>A0A6I2MNL9_9FLAO</name>
<feature type="domain" description="Sulfatase N-terminal" evidence="6">
    <location>
        <begin position="42"/>
        <end position="364"/>
    </location>
</feature>
<gene>
    <name evidence="7" type="ORF">GJ691_14255</name>
</gene>
<keyword evidence="8" id="KW-1185">Reference proteome</keyword>
<sequence>MKPRLISFFLLLTVIASVSCKPNGASSKKEEQSKKETIAKQPNIVVLLCDDLGYGDLSSFGHPIIKTENLDKLAASGIRLTNFYSTAPVCSPSRVGMLTGRSPNKAGVYDFIPGLKKSEDNRDLVHLQAYEETIPAMLKTVGYSTCLVGKWHCSSRFNSDQQPQPNDFGFDHWMATHNNAAPSHKNPKNFVRNGQEVGEIEGFSSQIVVNEAIQWLDKKDGDNPFFLEVAFHEPHEPIASPEELVEKYMPYAETREQAEYFANVENVDRAVGRLIAYLEKNHSGNTLIVFSSDNGPETLLRYGEKAKHSYGSPGELKGMKLWTNEAGFRVPGIISWVGENKVSGTKDAVVSALDFLPTFAELSGANLPNRELDGESFKSLLDTGEFARSTPLIWAFYDAINERRVAMRKGDWKIMGRLEVDNNTLPHIHNLYDGNEALVKSAKLTDFVLFNLKEDINESENLSVKEATVFESMKKEFEIRYKELLEDSHIWVRNQ</sequence>
<dbReference type="OrthoDB" id="9765065at2"/>
<dbReference type="InterPro" id="IPR050738">
    <property type="entry name" value="Sulfatase"/>
</dbReference>
<dbReference type="InterPro" id="IPR024607">
    <property type="entry name" value="Sulfatase_CS"/>
</dbReference>
<dbReference type="PROSITE" id="PS51257">
    <property type="entry name" value="PROKAR_LIPOPROTEIN"/>
    <property type="match status" value="1"/>
</dbReference>
<dbReference type="AlphaFoldDB" id="A0A6I2MNL9"/>
<dbReference type="PANTHER" id="PTHR42693:SF53">
    <property type="entry name" value="ENDO-4-O-SULFATASE"/>
    <property type="match status" value="1"/>
</dbReference>
<accession>A0A6I2MNL9</accession>
<evidence type="ECO:0000313" key="7">
    <source>
        <dbReference type="EMBL" id="MRX65318.1"/>
    </source>
</evidence>
<keyword evidence="3 7" id="KW-0378">Hydrolase</keyword>
<dbReference type="SUPFAM" id="SSF53649">
    <property type="entry name" value="Alkaline phosphatase-like"/>
    <property type="match status" value="1"/>
</dbReference>
<reference evidence="7 8" key="1">
    <citation type="submission" date="2019-11" db="EMBL/GenBank/DDBJ databases">
        <title>Maribacter lutea sp. nov., a marine bacterium isolated from intertidal sand.</title>
        <authorList>
            <person name="Liu A."/>
        </authorList>
    </citation>
    <scope>NUCLEOTIDE SEQUENCE [LARGE SCALE GENOMIC DNA]</scope>
    <source>
        <strain evidence="7 8">RZ05</strain>
    </source>
</reference>
<comment type="caution">
    <text evidence="7">The sequence shown here is derived from an EMBL/GenBank/DDBJ whole genome shotgun (WGS) entry which is preliminary data.</text>
</comment>
<evidence type="ECO:0000256" key="5">
    <source>
        <dbReference type="SAM" id="SignalP"/>
    </source>
</evidence>
<evidence type="ECO:0000256" key="3">
    <source>
        <dbReference type="ARBA" id="ARBA00022801"/>
    </source>
</evidence>
<feature type="signal peptide" evidence="5">
    <location>
        <begin position="1"/>
        <end position="20"/>
    </location>
</feature>
<keyword evidence="2" id="KW-0479">Metal-binding</keyword>
<evidence type="ECO:0000313" key="8">
    <source>
        <dbReference type="Proteomes" id="UP000443153"/>
    </source>
</evidence>
<feature type="chain" id="PRO_5026343133" evidence="5">
    <location>
        <begin position="21"/>
        <end position="495"/>
    </location>
</feature>
<evidence type="ECO:0000256" key="4">
    <source>
        <dbReference type="ARBA" id="ARBA00022837"/>
    </source>
</evidence>
<dbReference type="PROSITE" id="PS00149">
    <property type="entry name" value="SULFATASE_2"/>
    <property type="match status" value="1"/>
</dbReference>
<keyword evidence="5" id="KW-0732">Signal</keyword>
<organism evidence="7 8">
    <name type="scientific">Maribacter luteus</name>
    <dbReference type="NCBI Taxonomy" id="2594478"/>
    <lineage>
        <taxon>Bacteria</taxon>
        <taxon>Pseudomonadati</taxon>
        <taxon>Bacteroidota</taxon>
        <taxon>Flavobacteriia</taxon>
        <taxon>Flavobacteriales</taxon>
        <taxon>Flavobacteriaceae</taxon>
        <taxon>Maribacter</taxon>
    </lineage>
</organism>
<dbReference type="PROSITE" id="PS00523">
    <property type="entry name" value="SULFATASE_1"/>
    <property type="match status" value="1"/>
</dbReference>
<evidence type="ECO:0000259" key="6">
    <source>
        <dbReference type="Pfam" id="PF00884"/>
    </source>
</evidence>
<dbReference type="EMBL" id="WKJH01000024">
    <property type="protein sequence ID" value="MRX65318.1"/>
    <property type="molecule type" value="Genomic_DNA"/>
</dbReference>
<dbReference type="Gene3D" id="3.30.1120.10">
    <property type="match status" value="1"/>
</dbReference>
<dbReference type="InterPro" id="IPR017850">
    <property type="entry name" value="Alkaline_phosphatase_core_sf"/>
</dbReference>
<dbReference type="InterPro" id="IPR000917">
    <property type="entry name" value="Sulfatase_N"/>
</dbReference>
<comment type="similarity">
    <text evidence="1">Belongs to the sulfatase family.</text>
</comment>
<keyword evidence="7" id="KW-0808">Transferase</keyword>
<dbReference type="GO" id="GO:0004065">
    <property type="term" value="F:arylsulfatase activity"/>
    <property type="evidence" value="ECO:0007669"/>
    <property type="project" value="TreeGrafter"/>
</dbReference>
<dbReference type="Gene3D" id="3.40.720.10">
    <property type="entry name" value="Alkaline Phosphatase, subunit A"/>
    <property type="match status" value="1"/>
</dbReference>
<evidence type="ECO:0000256" key="2">
    <source>
        <dbReference type="ARBA" id="ARBA00022723"/>
    </source>
</evidence>
<keyword evidence="4" id="KW-0106">Calcium</keyword>
<evidence type="ECO:0000256" key="1">
    <source>
        <dbReference type="ARBA" id="ARBA00008779"/>
    </source>
</evidence>
<dbReference type="RefSeq" id="WP_154368048.1">
    <property type="nucleotide sequence ID" value="NZ_WKJH01000024.1"/>
</dbReference>
<dbReference type="Pfam" id="PF00884">
    <property type="entry name" value="Sulfatase"/>
    <property type="match status" value="1"/>
</dbReference>